<dbReference type="CDD" id="cd00796">
    <property type="entry name" value="INT_Rci_Hp1_C"/>
    <property type="match status" value="1"/>
</dbReference>
<evidence type="ECO:0000256" key="2">
    <source>
        <dbReference type="ARBA" id="ARBA00023172"/>
    </source>
</evidence>
<feature type="domain" description="Tyr recombinase" evidence="4">
    <location>
        <begin position="169"/>
        <end position="360"/>
    </location>
</feature>
<dbReference type="PROSITE" id="PS51898">
    <property type="entry name" value="TYR_RECOMBINASE"/>
    <property type="match status" value="1"/>
</dbReference>
<keyword evidence="2" id="KW-0233">DNA recombination</keyword>
<dbReference type="GO" id="GO:0003677">
    <property type="term" value="F:DNA binding"/>
    <property type="evidence" value="ECO:0007669"/>
    <property type="project" value="InterPro"/>
</dbReference>
<sequence length="393" mass="45350">MPRQRVTKGPRLWLQPERRHKNGSIERAVYVVLDDGIKRSTGCGPDRRGEAEEALARYIAEKRLKDRPRDRSASEVMMADVLAIYASDVAPNHARPHETGARIGELLKWWGDKRLSDVTRSTCQQYAAHRGNSSARRELEDMRAAITYHRREGLCREVVEVTLPRKAEARRNWLTRSEVAKLLWTAWRYKEVQQGAATRRYRRRHVARFILIALYTGTRPGAVCRSSFDSALDNFGWIDIERRLFYRRPVAATETNKRRPPVPLPDRLMAHLRRWERMGMIHPVDFNGEPVREVKIAFRRNAQDAKVKATPHTLRHTAATWLMQAGTDPWEAAGYLGMSLETLLQTYGHHHPDYMAGAKRNLSHRKDTEKMGGTKREHAESNVTKIAHYGGKR</sequence>
<evidence type="ECO:0000313" key="6">
    <source>
        <dbReference type="Proteomes" id="UP000602745"/>
    </source>
</evidence>
<comment type="caution">
    <text evidence="5">The sequence shown here is derived from an EMBL/GenBank/DDBJ whole genome shotgun (WGS) entry which is preliminary data.</text>
</comment>
<dbReference type="PANTHER" id="PTHR30349">
    <property type="entry name" value="PHAGE INTEGRASE-RELATED"/>
    <property type="match status" value="1"/>
</dbReference>
<dbReference type="InterPro" id="IPR013762">
    <property type="entry name" value="Integrase-like_cat_sf"/>
</dbReference>
<organism evidence="5 6">
    <name type="scientific">Agaricicola taiwanensis</name>
    <dbReference type="NCBI Taxonomy" id="591372"/>
    <lineage>
        <taxon>Bacteria</taxon>
        <taxon>Pseudomonadati</taxon>
        <taxon>Pseudomonadota</taxon>
        <taxon>Alphaproteobacteria</taxon>
        <taxon>Rhodobacterales</taxon>
        <taxon>Paracoccaceae</taxon>
        <taxon>Agaricicola</taxon>
    </lineage>
</organism>
<gene>
    <name evidence="5" type="ORF">GCM10007276_11930</name>
</gene>
<keyword evidence="6" id="KW-1185">Reference proteome</keyword>
<dbReference type="PANTHER" id="PTHR30349:SF88">
    <property type="entry name" value="BLL1584 PROTEIN"/>
    <property type="match status" value="1"/>
</dbReference>
<proteinExistence type="predicted"/>
<name>A0A8J2YGL8_9RHOB</name>
<evidence type="ECO:0000313" key="5">
    <source>
        <dbReference type="EMBL" id="GGE36072.1"/>
    </source>
</evidence>
<dbReference type="InterPro" id="IPR002104">
    <property type="entry name" value="Integrase_catalytic"/>
</dbReference>
<dbReference type="GO" id="GO:0006310">
    <property type="term" value="P:DNA recombination"/>
    <property type="evidence" value="ECO:0007669"/>
    <property type="project" value="UniProtKB-KW"/>
</dbReference>
<reference evidence="5" key="2">
    <citation type="submission" date="2020-09" db="EMBL/GenBank/DDBJ databases">
        <authorList>
            <person name="Sun Q."/>
            <person name="Sedlacek I."/>
        </authorList>
    </citation>
    <scope>NUCLEOTIDE SEQUENCE</scope>
    <source>
        <strain evidence="5">CCM 7684</strain>
    </source>
</reference>
<dbReference type="InterPro" id="IPR011010">
    <property type="entry name" value="DNA_brk_join_enz"/>
</dbReference>
<dbReference type="Proteomes" id="UP000602745">
    <property type="component" value="Unassembled WGS sequence"/>
</dbReference>
<dbReference type="SUPFAM" id="SSF56349">
    <property type="entry name" value="DNA breaking-rejoining enzymes"/>
    <property type="match status" value="1"/>
</dbReference>
<dbReference type="InterPro" id="IPR050090">
    <property type="entry name" value="Tyrosine_recombinase_XerCD"/>
</dbReference>
<protein>
    <recommendedName>
        <fullName evidence="4">Tyr recombinase domain-containing protein</fullName>
    </recommendedName>
</protein>
<reference evidence="5" key="1">
    <citation type="journal article" date="2014" name="Int. J. Syst. Evol. Microbiol.">
        <title>Complete genome sequence of Corynebacterium casei LMG S-19264T (=DSM 44701T), isolated from a smear-ripened cheese.</title>
        <authorList>
            <consortium name="US DOE Joint Genome Institute (JGI-PGF)"/>
            <person name="Walter F."/>
            <person name="Albersmeier A."/>
            <person name="Kalinowski J."/>
            <person name="Ruckert C."/>
        </authorList>
    </citation>
    <scope>NUCLEOTIDE SEQUENCE</scope>
    <source>
        <strain evidence="5">CCM 7684</strain>
    </source>
</reference>
<dbReference type="Pfam" id="PF00589">
    <property type="entry name" value="Phage_integrase"/>
    <property type="match status" value="1"/>
</dbReference>
<dbReference type="GO" id="GO:0015074">
    <property type="term" value="P:DNA integration"/>
    <property type="evidence" value="ECO:0007669"/>
    <property type="project" value="UniProtKB-KW"/>
</dbReference>
<feature type="region of interest" description="Disordered" evidence="3">
    <location>
        <begin position="364"/>
        <end position="393"/>
    </location>
</feature>
<accession>A0A8J2YGL8</accession>
<evidence type="ECO:0000256" key="1">
    <source>
        <dbReference type="ARBA" id="ARBA00022908"/>
    </source>
</evidence>
<evidence type="ECO:0000256" key="3">
    <source>
        <dbReference type="SAM" id="MobiDB-lite"/>
    </source>
</evidence>
<evidence type="ECO:0000259" key="4">
    <source>
        <dbReference type="PROSITE" id="PS51898"/>
    </source>
</evidence>
<dbReference type="Gene3D" id="1.10.443.10">
    <property type="entry name" value="Intergrase catalytic core"/>
    <property type="match status" value="1"/>
</dbReference>
<dbReference type="EMBL" id="BMCP01000001">
    <property type="protein sequence ID" value="GGE36072.1"/>
    <property type="molecule type" value="Genomic_DNA"/>
</dbReference>
<feature type="compositionally biased region" description="Basic and acidic residues" evidence="3">
    <location>
        <begin position="364"/>
        <end position="380"/>
    </location>
</feature>
<keyword evidence="1" id="KW-0229">DNA integration</keyword>
<dbReference type="AlphaFoldDB" id="A0A8J2YGL8"/>
<dbReference type="RefSeq" id="WP_229729207.1">
    <property type="nucleotide sequence ID" value="NZ_BMCP01000001.1"/>
</dbReference>